<name>A0A250JLQ5_9BACT</name>
<dbReference type="InterPro" id="IPR009056">
    <property type="entry name" value="Cyt_c-like_dom"/>
</dbReference>
<keyword evidence="5" id="KW-0472">Membrane</keyword>
<dbReference type="Pfam" id="PF13442">
    <property type="entry name" value="Cytochrome_CBB3"/>
    <property type="match status" value="1"/>
</dbReference>
<keyword evidence="3" id="KW-0408">Iron</keyword>
<keyword evidence="8" id="KW-1185">Reference proteome</keyword>
<evidence type="ECO:0000256" key="5">
    <source>
        <dbReference type="SAM" id="Phobius"/>
    </source>
</evidence>
<keyword evidence="5" id="KW-0812">Transmembrane</keyword>
<dbReference type="AlphaFoldDB" id="A0A250JLQ5"/>
<feature type="transmembrane region" description="Helical" evidence="5">
    <location>
        <begin position="6"/>
        <end position="26"/>
    </location>
</feature>
<dbReference type="InterPro" id="IPR051459">
    <property type="entry name" value="Cytochrome_c-type_DH"/>
</dbReference>
<dbReference type="PANTHER" id="PTHR35008:SF4">
    <property type="entry name" value="BLL4482 PROTEIN"/>
    <property type="match status" value="1"/>
</dbReference>
<dbReference type="GO" id="GO:0020037">
    <property type="term" value="F:heme binding"/>
    <property type="evidence" value="ECO:0007669"/>
    <property type="project" value="InterPro"/>
</dbReference>
<evidence type="ECO:0000256" key="3">
    <source>
        <dbReference type="ARBA" id="ARBA00023004"/>
    </source>
</evidence>
<dbReference type="EMBL" id="CP022203">
    <property type="protein sequence ID" value="ATB44570.1"/>
    <property type="molecule type" value="Genomic_DNA"/>
</dbReference>
<gene>
    <name evidence="7" type="ORF">MYMAC_000141</name>
</gene>
<accession>A0A250JLQ5</accession>
<evidence type="ECO:0000256" key="4">
    <source>
        <dbReference type="SAM" id="MobiDB-lite"/>
    </source>
</evidence>
<reference evidence="7 8" key="1">
    <citation type="submission" date="2017-06" db="EMBL/GenBank/DDBJ databases">
        <title>Sequencing and comparative analysis of myxobacterial genomes.</title>
        <authorList>
            <person name="Rupp O."/>
            <person name="Goesmann A."/>
            <person name="Sogaard-Andersen L."/>
        </authorList>
    </citation>
    <scope>NUCLEOTIDE SEQUENCE [LARGE SCALE GENOMIC DNA]</scope>
    <source>
        <strain evidence="7 8">DSM 14697</strain>
    </source>
</reference>
<keyword evidence="1" id="KW-0349">Heme</keyword>
<dbReference type="GO" id="GO:0046872">
    <property type="term" value="F:metal ion binding"/>
    <property type="evidence" value="ECO:0007669"/>
    <property type="project" value="UniProtKB-KW"/>
</dbReference>
<sequence>MRHLVANVATYTIAALLILGSALFAWMRTAQLVLTDEHAALARYEPAPAHEFEWRELGEHAYVRNCQNCHGQEGKGWDQYPGLTDTARLFAAPGGREYLVELHLHGLTSPRWGAPMPDMAHLQDVELAAVLNHVLTHFGNTPPSGTRLYVPEDIAALRGPKRSPWEVNELRPGGDARAAGRSAPPRQGQGARGP</sequence>
<dbReference type="InterPro" id="IPR036909">
    <property type="entry name" value="Cyt_c-like_dom_sf"/>
</dbReference>
<feature type="domain" description="Cytochrome c" evidence="6">
    <location>
        <begin position="58"/>
        <end position="133"/>
    </location>
</feature>
<evidence type="ECO:0000313" key="8">
    <source>
        <dbReference type="Proteomes" id="UP000217343"/>
    </source>
</evidence>
<dbReference type="Gene3D" id="1.10.760.10">
    <property type="entry name" value="Cytochrome c-like domain"/>
    <property type="match status" value="1"/>
</dbReference>
<organism evidence="7 8">
    <name type="scientific">Corallococcus macrosporus DSM 14697</name>
    <dbReference type="NCBI Taxonomy" id="1189310"/>
    <lineage>
        <taxon>Bacteria</taxon>
        <taxon>Pseudomonadati</taxon>
        <taxon>Myxococcota</taxon>
        <taxon>Myxococcia</taxon>
        <taxon>Myxococcales</taxon>
        <taxon>Cystobacterineae</taxon>
        <taxon>Myxococcaceae</taxon>
        <taxon>Corallococcus</taxon>
    </lineage>
</organism>
<dbReference type="OrthoDB" id="5523448at2"/>
<keyword evidence="2" id="KW-0479">Metal-binding</keyword>
<dbReference type="KEGG" id="mmas:MYMAC_000141"/>
<dbReference type="SUPFAM" id="SSF46626">
    <property type="entry name" value="Cytochrome c"/>
    <property type="match status" value="1"/>
</dbReference>
<dbReference type="PANTHER" id="PTHR35008">
    <property type="entry name" value="BLL4482 PROTEIN-RELATED"/>
    <property type="match status" value="1"/>
</dbReference>
<evidence type="ECO:0000256" key="1">
    <source>
        <dbReference type="ARBA" id="ARBA00022617"/>
    </source>
</evidence>
<proteinExistence type="predicted"/>
<evidence type="ECO:0000313" key="7">
    <source>
        <dbReference type="EMBL" id="ATB44570.1"/>
    </source>
</evidence>
<protein>
    <submittedName>
        <fullName evidence="7">Cytochrome c</fullName>
    </submittedName>
</protein>
<keyword evidence="5" id="KW-1133">Transmembrane helix</keyword>
<evidence type="ECO:0000259" key="6">
    <source>
        <dbReference type="Pfam" id="PF13442"/>
    </source>
</evidence>
<evidence type="ECO:0000256" key="2">
    <source>
        <dbReference type="ARBA" id="ARBA00022723"/>
    </source>
</evidence>
<dbReference type="Proteomes" id="UP000217343">
    <property type="component" value="Chromosome"/>
</dbReference>
<feature type="region of interest" description="Disordered" evidence="4">
    <location>
        <begin position="160"/>
        <end position="194"/>
    </location>
</feature>
<dbReference type="GO" id="GO:0009055">
    <property type="term" value="F:electron transfer activity"/>
    <property type="evidence" value="ECO:0007669"/>
    <property type="project" value="InterPro"/>
</dbReference>
<dbReference type="RefSeq" id="WP_095956649.1">
    <property type="nucleotide sequence ID" value="NZ_CP022203.1"/>
</dbReference>